<proteinExistence type="inferred from homology"/>
<dbReference type="InterPro" id="IPR003018">
    <property type="entry name" value="GAF"/>
</dbReference>
<name>A0ABD7V7T6_9ACTN</name>
<dbReference type="GeneID" id="60751877"/>
<dbReference type="InterPro" id="IPR051448">
    <property type="entry name" value="CdaR-like_regulators"/>
</dbReference>
<gene>
    <name evidence="3" type="ORF">NCTC8139_03906</name>
</gene>
<dbReference type="EMBL" id="CAACYD010000007">
    <property type="protein sequence ID" value="VFA90323.1"/>
    <property type="molecule type" value="Genomic_DNA"/>
</dbReference>
<reference evidence="3 4" key="1">
    <citation type="submission" date="2019-02" db="EMBL/GenBank/DDBJ databases">
        <authorList>
            <consortium name="Pathogen Informatics"/>
        </authorList>
    </citation>
    <scope>NUCLEOTIDE SEQUENCE [LARGE SCALE GENOMIC DNA]</scope>
    <source>
        <strain evidence="3 4">3012STDY6756503</strain>
    </source>
</reference>
<dbReference type="InterPro" id="IPR025736">
    <property type="entry name" value="PucR_C-HTH_dom"/>
</dbReference>
<evidence type="ECO:0000313" key="3">
    <source>
        <dbReference type="EMBL" id="VFA90323.1"/>
    </source>
</evidence>
<dbReference type="PANTHER" id="PTHR33744:SF1">
    <property type="entry name" value="DNA-BINDING TRANSCRIPTIONAL ACTIVATOR ADER"/>
    <property type="match status" value="1"/>
</dbReference>
<dbReference type="Gene3D" id="1.10.10.2840">
    <property type="entry name" value="PucR C-terminal helix-turn-helix domain"/>
    <property type="match status" value="1"/>
</dbReference>
<dbReference type="PANTHER" id="PTHR33744">
    <property type="entry name" value="CARBOHYDRATE DIACID REGULATOR"/>
    <property type="match status" value="1"/>
</dbReference>
<feature type="domain" description="GAF" evidence="2">
    <location>
        <begin position="57"/>
        <end position="208"/>
    </location>
</feature>
<dbReference type="AlphaFoldDB" id="A0ABD7V7T6"/>
<dbReference type="Gene3D" id="3.30.450.40">
    <property type="match status" value="1"/>
</dbReference>
<dbReference type="Pfam" id="PF01590">
    <property type="entry name" value="GAF"/>
    <property type="match status" value="1"/>
</dbReference>
<accession>A0ABD7V7T6</accession>
<dbReference type="InterPro" id="IPR042070">
    <property type="entry name" value="PucR_C-HTH_sf"/>
</dbReference>
<dbReference type="RefSeq" id="WP_244941228.1">
    <property type="nucleotide sequence ID" value="NZ_CAACYD010000007.1"/>
</dbReference>
<dbReference type="Pfam" id="PF17853">
    <property type="entry name" value="GGDEF_2"/>
    <property type="match status" value="1"/>
</dbReference>
<protein>
    <submittedName>
        <fullName evidence="3">Carbohydrate diacid transcriptional activator CdaR</fullName>
    </submittedName>
</protein>
<dbReference type="SUPFAM" id="SSF55781">
    <property type="entry name" value="GAF domain-like"/>
    <property type="match status" value="1"/>
</dbReference>
<evidence type="ECO:0000259" key="2">
    <source>
        <dbReference type="SMART" id="SM00065"/>
    </source>
</evidence>
<dbReference type="InterPro" id="IPR029016">
    <property type="entry name" value="GAF-like_dom_sf"/>
</dbReference>
<evidence type="ECO:0000256" key="1">
    <source>
        <dbReference type="ARBA" id="ARBA00006754"/>
    </source>
</evidence>
<sequence length="630" mass="68430">MTSVVDPAVAQVSRAAAETDPVADAVGSSPRARGTGRERDVIAAFSEITTEAITDTRLEDLLSLVGQKLCGLLGVTRCSVYLRHANGAYRGAAGFCQEAGDITEAVKRQVSGVDGDLFSQEVISTKAPVVIADALNDPRPHRRTMTHWDVRAMLGVPLIFDDNVIGLIFVDSRGREHHFTPDDIEVAELFARLSALFISQAMLNTRLRGQAAEIARNNSTLAYLADVHQRLTNAVLEGANIHRVVELLSELSAKPVVLYNNSFDVLAWAAPEALKLTAPPVMSEKVRNTASVRDALSELSASTPSAIVPAQLAVGLGRRHLMCRMVIEGKPAGFLGIVEVGRSLEPLDANIAERGATVLALQMLSERRQIETEGQARDDYLSDLLRNSRDKEHLVRRGPQFGIDLTNPHVLVRLTVDDTAGRLTASAIQNMVTRTFAQVMSTSPPPAVRLPGAVIVMVRLGADDPDEVTRVRDHVTTIRDRLAGELSLGATLISGICRSPVDYPHAHRDLREMGNVAKSFGWDEQVMTLDELGLFRVVVSSGHVKEALHFAHSFVAPVREHDDGTLLATWRAFVGNDGKVQATASALAVHENTIRYRLGRIKEIARRDPTSLDSLLSAKMAFQVLDLAGQ</sequence>
<dbReference type="InterPro" id="IPR041522">
    <property type="entry name" value="CdaR_GGDEF"/>
</dbReference>
<organism evidence="3 4">
    <name type="scientific">Gordonia paraffinivorans</name>
    <dbReference type="NCBI Taxonomy" id="175628"/>
    <lineage>
        <taxon>Bacteria</taxon>
        <taxon>Bacillati</taxon>
        <taxon>Actinomycetota</taxon>
        <taxon>Actinomycetes</taxon>
        <taxon>Mycobacteriales</taxon>
        <taxon>Gordoniaceae</taxon>
        <taxon>Gordonia</taxon>
    </lineage>
</organism>
<comment type="caution">
    <text evidence="3">The sequence shown here is derived from an EMBL/GenBank/DDBJ whole genome shotgun (WGS) entry which is preliminary data.</text>
</comment>
<dbReference type="SMART" id="SM00065">
    <property type="entry name" value="GAF"/>
    <property type="match status" value="1"/>
</dbReference>
<comment type="similarity">
    <text evidence="1">Belongs to the CdaR family.</text>
</comment>
<dbReference type="Pfam" id="PF13556">
    <property type="entry name" value="HTH_30"/>
    <property type="match status" value="1"/>
</dbReference>
<dbReference type="Proteomes" id="UP000360750">
    <property type="component" value="Unassembled WGS sequence"/>
</dbReference>
<evidence type="ECO:0000313" key="4">
    <source>
        <dbReference type="Proteomes" id="UP000360750"/>
    </source>
</evidence>